<accession>A0ABU6ZY22</accession>
<feature type="non-terminal residue" evidence="2">
    <location>
        <position position="1"/>
    </location>
</feature>
<comment type="caution">
    <text evidence="2">The sequence shown here is derived from an EMBL/GenBank/DDBJ whole genome shotgun (WGS) entry which is preliminary data.</text>
</comment>
<dbReference type="EMBL" id="JASCZI010276639">
    <property type="protein sequence ID" value="MED6226862.1"/>
    <property type="molecule type" value="Genomic_DNA"/>
</dbReference>
<sequence length="78" mass="8568">REDSTRSGGSETPRVTRLSSLTDFTTSSATTQPKESRDHLYEDVRSEGLSSRFSFMRAAAYHPLSARGARATFVNPAT</sequence>
<keyword evidence="3" id="KW-1185">Reference proteome</keyword>
<evidence type="ECO:0000256" key="1">
    <source>
        <dbReference type="SAM" id="MobiDB-lite"/>
    </source>
</evidence>
<reference evidence="2 3" key="1">
    <citation type="journal article" date="2023" name="Plants (Basel)">
        <title>Bridging the Gap: Combining Genomics and Transcriptomics Approaches to Understand Stylosanthes scabra, an Orphan Legume from the Brazilian Caatinga.</title>
        <authorList>
            <person name="Ferreira-Neto J.R.C."/>
            <person name="da Silva M.D."/>
            <person name="Binneck E."/>
            <person name="de Melo N.F."/>
            <person name="da Silva R.H."/>
            <person name="de Melo A.L.T.M."/>
            <person name="Pandolfi V."/>
            <person name="Bustamante F.O."/>
            <person name="Brasileiro-Vidal A.C."/>
            <person name="Benko-Iseppon A.M."/>
        </authorList>
    </citation>
    <scope>NUCLEOTIDE SEQUENCE [LARGE SCALE GENOMIC DNA]</scope>
    <source>
        <tissue evidence="2">Leaves</tissue>
    </source>
</reference>
<feature type="compositionally biased region" description="Polar residues" evidence="1">
    <location>
        <begin position="1"/>
        <end position="10"/>
    </location>
</feature>
<feature type="non-terminal residue" evidence="2">
    <location>
        <position position="78"/>
    </location>
</feature>
<protein>
    <submittedName>
        <fullName evidence="2">Uncharacterized protein</fullName>
    </submittedName>
</protein>
<proteinExistence type="predicted"/>
<gene>
    <name evidence="2" type="ORF">PIB30_107872</name>
</gene>
<evidence type="ECO:0000313" key="3">
    <source>
        <dbReference type="Proteomes" id="UP001341840"/>
    </source>
</evidence>
<organism evidence="2 3">
    <name type="scientific">Stylosanthes scabra</name>
    <dbReference type="NCBI Taxonomy" id="79078"/>
    <lineage>
        <taxon>Eukaryota</taxon>
        <taxon>Viridiplantae</taxon>
        <taxon>Streptophyta</taxon>
        <taxon>Embryophyta</taxon>
        <taxon>Tracheophyta</taxon>
        <taxon>Spermatophyta</taxon>
        <taxon>Magnoliopsida</taxon>
        <taxon>eudicotyledons</taxon>
        <taxon>Gunneridae</taxon>
        <taxon>Pentapetalae</taxon>
        <taxon>rosids</taxon>
        <taxon>fabids</taxon>
        <taxon>Fabales</taxon>
        <taxon>Fabaceae</taxon>
        <taxon>Papilionoideae</taxon>
        <taxon>50 kb inversion clade</taxon>
        <taxon>dalbergioids sensu lato</taxon>
        <taxon>Dalbergieae</taxon>
        <taxon>Pterocarpus clade</taxon>
        <taxon>Stylosanthes</taxon>
    </lineage>
</organism>
<feature type="compositionally biased region" description="Polar residues" evidence="1">
    <location>
        <begin position="17"/>
        <end position="33"/>
    </location>
</feature>
<feature type="region of interest" description="Disordered" evidence="1">
    <location>
        <begin position="1"/>
        <end position="42"/>
    </location>
</feature>
<dbReference type="Proteomes" id="UP001341840">
    <property type="component" value="Unassembled WGS sequence"/>
</dbReference>
<name>A0ABU6ZY22_9FABA</name>
<evidence type="ECO:0000313" key="2">
    <source>
        <dbReference type="EMBL" id="MED6226862.1"/>
    </source>
</evidence>